<dbReference type="GO" id="GO:0005737">
    <property type="term" value="C:cytoplasm"/>
    <property type="evidence" value="ECO:0007669"/>
    <property type="project" value="InterPro"/>
</dbReference>
<evidence type="ECO:0000313" key="3">
    <source>
        <dbReference type="WBParaSite" id="nRc.2.0.1.t03576-RA"/>
    </source>
</evidence>
<keyword evidence="2" id="KW-1185">Reference proteome</keyword>
<name>A0A915HPZ0_ROMCU</name>
<dbReference type="InterPro" id="IPR037059">
    <property type="entry name" value="RHD_DNA_bind_dom_sf"/>
</dbReference>
<dbReference type="WBParaSite" id="nRc.2.0.1.t03576-RA">
    <property type="protein sequence ID" value="nRc.2.0.1.t03576-RA"/>
    <property type="gene ID" value="nRc.2.0.1.g03576"/>
</dbReference>
<dbReference type="InterPro" id="IPR011539">
    <property type="entry name" value="RHD_DNA_bind_dom"/>
</dbReference>
<reference evidence="3" key="1">
    <citation type="submission" date="2022-11" db="UniProtKB">
        <authorList>
            <consortium name="WormBaseParasite"/>
        </authorList>
    </citation>
    <scope>IDENTIFICATION</scope>
</reference>
<dbReference type="SUPFAM" id="SSF49417">
    <property type="entry name" value="p53-like transcription factors"/>
    <property type="match status" value="1"/>
</dbReference>
<dbReference type="PANTHER" id="PTHR24169:SF25">
    <property type="entry name" value="DORSAL-RELATED IMMUNITY FACTOR DIF-RELATED"/>
    <property type="match status" value="1"/>
</dbReference>
<dbReference type="InterPro" id="IPR008967">
    <property type="entry name" value="p53-like_TF_DNA-bd_sf"/>
</dbReference>
<dbReference type="Gene3D" id="2.60.40.340">
    <property type="entry name" value="Rel homology domain (RHD), DNA-binding domain"/>
    <property type="match status" value="1"/>
</dbReference>
<dbReference type="GO" id="GO:0000978">
    <property type="term" value="F:RNA polymerase II cis-regulatory region sequence-specific DNA binding"/>
    <property type="evidence" value="ECO:0007669"/>
    <property type="project" value="TreeGrafter"/>
</dbReference>
<proteinExistence type="predicted"/>
<accession>A0A915HPZ0</accession>
<dbReference type="GO" id="GO:0000981">
    <property type="term" value="F:DNA-binding transcription factor activity, RNA polymerase II-specific"/>
    <property type="evidence" value="ECO:0007669"/>
    <property type="project" value="TreeGrafter"/>
</dbReference>
<dbReference type="Proteomes" id="UP000887565">
    <property type="component" value="Unplaced"/>
</dbReference>
<feature type="domain" description="RHD" evidence="1">
    <location>
        <begin position="1"/>
        <end position="87"/>
    </location>
</feature>
<sequence>MRQKEKEIGEILSKKYIRNHESSGIEITDDVKEKCSEKAQREAATMKDCLHCVRLGFQAFIENPDTGLHIASAMVFSNPIYNSQNPGFSELRIAEIDRSSGSCIGGDTVWMRCATKVKR</sequence>
<organism evidence="2 3">
    <name type="scientific">Romanomermis culicivorax</name>
    <name type="common">Nematode worm</name>
    <dbReference type="NCBI Taxonomy" id="13658"/>
    <lineage>
        <taxon>Eukaryota</taxon>
        <taxon>Metazoa</taxon>
        <taxon>Ecdysozoa</taxon>
        <taxon>Nematoda</taxon>
        <taxon>Enoplea</taxon>
        <taxon>Dorylaimia</taxon>
        <taxon>Mermithida</taxon>
        <taxon>Mermithoidea</taxon>
        <taxon>Mermithidae</taxon>
        <taxon>Romanomermis</taxon>
    </lineage>
</organism>
<evidence type="ECO:0000259" key="1">
    <source>
        <dbReference type="PROSITE" id="PS50254"/>
    </source>
</evidence>
<protein>
    <submittedName>
        <fullName evidence="3">RHD domain-containing protein</fullName>
    </submittedName>
</protein>
<dbReference type="PANTHER" id="PTHR24169">
    <property type="entry name" value="NUCLEAR FACTOR NF-KAPPA-B PROTEIN"/>
    <property type="match status" value="1"/>
</dbReference>
<evidence type="ECO:0000313" key="2">
    <source>
        <dbReference type="Proteomes" id="UP000887565"/>
    </source>
</evidence>
<dbReference type="PROSITE" id="PS50254">
    <property type="entry name" value="REL_2"/>
    <property type="match status" value="1"/>
</dbReference>
<dbReference type="InterPro" id="IPR000451">
    <property type="entry name" value="NFkB/Dor"/>
</dbReference>
<dbReference type="AlphaFoldDB" id="A0A915HPZ0"/>